<dbReference type="InterPro" id="IPR003594">
    <property type="entry name" value="HATPase_dom"/>
</dbReference>
<dbReference type="OrthoDB" id="9797097at2"/>
<dbReference type="InterPro" id="IPR036890">
    <property type="entry name" value="HATPase_C_sf"/>
</dbReference>
<dbReference type="Pfam" id="PF00072">
    <property type="entry name" value="Response_reg"/>
    <property type="match status" value="1"/>
</dbReference>
<dbReference type="GO" id="GO:0043565">
    <property type="term" value="F:sequence-specific DNA binding"/>
    <property type="evidence" value="ECO:0007669"/>
    <property type="project" value="InterPro"/>
</dbReference>
<dbReference type="InterPro" id="IPR009057">
    <property type="entry name" value="Homeodomain-like_sf"/>
</dbReference>
<dbReference type="CDD" id="cd17574">
    <property type="entry name" value="REC_OmpR"/>
    <property type="match status" value="1"/>
</dbReference>
<dbReference type="CDD" id="cd16922">
    <property type="entry name" value="HATPase_EvgS-ArcB-TorS-like"/>
    <property type="match status" value="1"/>
</dbReference>
<dbReference type="SUPFAM" id="SSF46689">
    <property type="entry name" value="Homeodomain-like"/>
    <property type="match status" value="1"/>
</dbReference>
<dbReference type="InterPro" id="IPR013783">
    <property type="entry name" value="Ig-like_fold"/>
</dbReference>
<evidence type="ECO:0000256" key="7">
    <source>
        <dbReference type="ARBA" id="ARBA00022840"/>
    </source>
</evidence>
<dbReference type="PANTHER" id="PTHR43547">
    <property type="entry name" value="TWO-COMPONENT HISTIDINE KINASE"/>
    <property type="match status" value="1"/>
</dbReference>
<dbReference type="PROSITE" id="PS50109">
    <property type="entry name" value="HIS_KIN"/>
    <property type="match status" value="1"/>
</dbReference>
<dbReference type="Pfam" id="PF12833">
    <property type="entry name" value="HTH_18"/>
    <property type="match status" value="1"/>
</dbReference>
<dbReference type="SUPFAM" id="SSF55874">
    <property type="entry name" value="ATPase domain of HSP90 chaperone/DNA topoisomerase II/histidine kinase"/>
    <property type="match status" value="1"/>
</dbReference>
<feature type="domain" description="HTH araC/xylS-type" evidence="13">
    <location>
        <begin position="1258"/>
        <end position="1357"/>
    </location>
</feature>
<evidence type="ECO:0000256" key="1">
    <source>
        <dbReference type="ARBA" id="ARBA00000085"/>
    </source>
</evidence>
<dbReference type="PROSITE" id="PS50110">
    <property type="entry name" value="RESPONSE_REGULATORY"/>
    <property type="match status" value="1"/>
</dbReference>
<dbReference type="SMART" id="SM00448">
    <property type="entry name" value="REC"/>
    <property type="match status" value="1"/>
</dbReference>
<comment type="catalytic activity">
    <reaction evidence="1">
        <text>ATP + protein L-histidine = ADP + protein N-phospho-L-histidine.</text>
        <dbReference type="EC" id="2.7.13.3"/>
    </reaction>
</comment>
<evidence type="ECO:0000313" key="17">
    <source>
        <dbReference type="Proteomes" id="UP000271925"/>
    </source>
</evidence>
<evidence type="ECO:0000256" key="5">
    <source>
        <dbReference type="ARBA" id="ARBA00022741"/>
    </source>
</evidence>
<dbReference type="CDD" id="cd00082">
    <property type="entry name" value="HisKA"/>
    <property type="match status" value="1"/>
</dbReference>
<keyword evidence="7" id="KW-0067">ATP-binding</keyword>
<keyword evidence="11" id="KW-0804">Transcription</keyword>
<dbReference type="InterPro" id="IPR001789">
    <property type="entry name" value="Sig_transdc_resp-reg_receiver"/>
</dbReference>
<keyword evidence="10" id="KW-0238">DNA-binding</keyword>
<dbReference type="GO" id="GO:0005524">
    <property type="term" value="F:ATP binding"/>
    <property type="evidence" value="ECO:0007669"/>
    <property type="project" value="UniProtKB-KW"/>
</dbReference>
<evidence type="ECO:0000256" key="3">
    <source>
        <dbReference type="ARBA" id="ARBA00022553"/>
    </source>
</evidence>
<dbReference type="InterPro" id="IPR018062">
    <property type="entry name" value="HTH_AraC-typ_CS"/>
</dbReference>
<dbReference type="PRINTS" id="PR00344">
    <property type="entry name" value="BCTRLSENSOR"/>
</dbReference>
<accession>A0A3P1C1I4</accession>
<feature type="domain" description="Response regulatory" evidence="15">
    <location>
        <begin position="1110"/>
        <end position="1225"/>
    </location>
</feature>
<evidence type="ECO:0000256" key="4">
    <source>
        <dbReference type="ARBA" id="ARBA00022679"/>
    </source>
</evidence>
<dbReference type="GO" id="GO:0000155">
    <property type="term" value="F:phosphorelay sensor kinase activity"/>
    <property type="evidence" value="ECO:0007669"/>
    <property type="project" value="InterPro"/>
</dbReference>
<evidence type="ECO:0000256" key="9">
    <source>
        <dbReference type="ARBA" id="ARBA00023015"/>
    </source>
</evidence>
<sequence>MRFVFLFLVLFPLTVLAQLKGWQEITISDGLSQGMVYDLKQDQKGFIWIATKDGLNRFDGHNFTIFTHDPYNDHSISENNCSALLIDRHQRLWVGTGNQGLNLFDEQTRRFYHLTISDQAAPNAGNYEIRLLSEDPEGNIWVGTDTHKIFRIKLPASLESGFPDQHDFTKRVEIKAVHLNQRFSYTQSHYFSFKPNGQGYIGTAYGLYEFNWKQPDLATHLPLFHSKTGDYHAMYVDHQQDYWFAGNSNQIEGWHQGVYKTIAFPRKNYFGVKLKVIDNQTIAIATPDHLWLMSPAELFRQDSLTIRSAYEALPPNLATITSLLKDRTGSIWAGTSGYGLRKFNPRIKQFQVYLPNTSLSRIYVDRQGRTYVRFQYAYEQLDRKTNRRVPFLNPEMPEADRRQRNLMQDSRGYFWVSNTHFQTHQHHLFQFSPDWKLLKKYPLPANTTFGFVGNQTLEDPQGRLWIGVNNGKLLRFNPATEVFERFSYQHLLPQSGAEIETYALQLDQDGTLWIGTQKGLIKAQNSQSNPVFSIFKNNRANRQSLSNDFILSLAADPNRPDRFLWVGTKGGGLERLDKQTGQFEHFTEADGLPNSVVYGILSDEFKNFWLSTNRGLSRFGPQTREFRNYTKADGLQDDEFNSCAYFRTASGELLFAGVNGLTLFRANEVSGTTRQRPLASIIGLKINNEAVALGGEDPLLTKGIEYTSRLDLAHDQNLVTLEFSVMDYTNSNKNRYRYRLSGIDRDWVEAGTNRFANYAHLPDGNYRFEMIGSADGEVWSVPSVLQIRVHPPVYLSWWAYLVYILTGIGLAWQLYRFQRQRLILEQQVVFEQKEASRLAELDALKTRLFANISHEFRTPLTLILGPIEQLVQEYAQDTRFPLLQRNAHRLLSLINQLLDLSKLEAGQLQPELQSGDLATFFRTIGSSFESLAEDRNITFTFRENQTEYWADFDPDKLEKIVTNLLSNAFKFTPTGQSVDLDVRFPEQDTSGDLVLTVRDTGIGIAPDQQEHIFERFYRINGGISRAYEGSGIGLALVRELVWVLNGSLSLVSSEGVGTVFTVRLPIPKTAKPAGFDARSLTPAQGAILVPDDWIVSPKPVAENETTSENILLIVDDNADIRAYVRSIFESDYQILEAIDGQDGLEKATTLLPNLVICDLMMPRLDGFAFCRVLKSQEATSHIPVVMLTAKAEIENRIEGFEQGADDYLTKPFHQLEIRARVRNLLEKQIRLQRYFSDQKPQDLAVNEPANIQEEAFLQKVRAIVDDHLAESAFNVEQLSQELNLSQRQVVRKIKALTNQTAVEFIRNQRLERAASYLQQNTLSVSEVAYQVGFESLSYFTKVFQERYGVLPSAYAQI</sequence>
<dbReference type="SUPFAM" id="SSF52172">
    <property type="entry name" value="CheY-like"/>
    <property type="match status" value="1"/>
</dbReference>
<dbReference type="SMART" id="SM00388">
    <property type="entry name" value="HisKA"/>
    <property type="match status" value="1"/>
</dbReference>
<keyword evidence="9" id="KW-0805">Transcription regulation</keyword>
<dbReference type="Pfam" id="PF02518">
    <property type="entry name" value="HATPase_c"/>
    <property type="match status" value="1"/>
</dbReference>
<dbReference type="Pfam" id="PF07494">
    <property type="entry name" value="Reg_prop"/>
    <property type="match status" value="1"/>
</dbReference>
<dbReference type="PROSITE" id="PS00041">
    <property type="entry name" value="HTH_ARAC_FAMILY_1"/>
    <property type="match status" value="1"/>
</dbReference>
<dbReference type="InterPro" id="IPR011123">
    <property type="entry name" value="Y_Y_Y"/>
</dbReference>
<dbReference type="InterPro" id="IPR018060">
    <property type="entry name" value="HTH_AraC"/>
</dbReference>
<dbReference type="PANTHER" id="PTHR43547:SF2">
    <property type="entry name" value="HYBRID SIGNAL TRANSDUCTION HISTIDINE KINASE C"/>
    <property type="match status" value="1"/>
</dbReference>
<protein>
    <recommendedName>
        <fullName evidence="2">histidine kinase</fullName>
        <ecNumber evidence="2">2.7.13.3</ecNumber>
    </recommendedName>
</protein>
<dbReference type="InterPro" id="IPR005467">
    <property type="entry name" value="His_kinase_dom"/>
</dbReference>
<comment type="caution">
    <text evidence="16">The sequence shown here is derived from an EMBL/GenBank/DDBJ whole genome shotgun (WGS) entry which is preliminary data.</text>
</comment>
<feature type="domain" description="Histidine kinase" evidence="14">
    <location>
        <begin position="851"/>
        <end position="1068"/>
    </location>
</feature>
<dbReference type="Gene3D" id="1.10.287.130">
    <property type="match status" value="1"/>
</dbReference>
<dbReference type="InterPro" id="IPR011006">
    <property type="entry name" value="CheY-like_superfamily"/>
</dbReference>
<keyword evidence="5" id="KW-0547">Nucleotide-binding</keyword>
<dbReference type="InterPro" id="IPR004358">
    <property type="entry name" value="Sig_transdc_His_kin-like_C"/>
</dbReference>
<gene>
    <name evidence="16" type="ORF">EHT25_02220</name>
</gene>
<dbReference type="Pfam" id="PF07495">
    <property type="entry name" value="Y_Y_Y"/>
    <property type="match status" value="1"/>
</dbReference>
<keyword evidence="17" id="KW-1185">Reference proteome</keyword>
<evidence type="ECO:0000256" key="8">
    <source>
        <dbReference type="ARBA" id="ARBA00023012"/>
    </source>
</evidence>
<dbReference type="InterPro" id="IPR036097">
    <property type="entry name" value="HisK_dim/P_sf"/>
</dbReference>
<dbReference type="InterPro" id="IPR003661">
    <property type="entry name" value="HisK_dim/P_dom"/>
</dbReference>
<evidence type="ECO:0000256" key="2">
    <source>
        <dbReference type="ARBA" id="ARBA00012438"/>
    </source>
</evidence>
<dbReference type="EC" id="2.7.13.3" evidence="2"/>
<keyword evidence="4" id="KW-0808">Transferase</keyword>
<evidence type="ECO:0000259" key="14">
    <source>
        <dbReference type="PROSITE" id="PS50109"/>
    </source>
</evidence>
<dbReference type="GO" id="GO:0003700">
    <property type="term" value="F:DNA-binding transcription factor activity"/>
    <property type="evidence" value="ECO:0007669"/>
    <property type="project" value="InterPro"/>
</dbReference>
<evidence type="ECO:0000313" key="16">
    <source>
        <dbReference type="EMBL" id="RRB06634.1"/>
    </source>
</evidence>
<reference evidence="16 17" key="1">
    <citation type="submission" date="2018-11" db="EMBL/GenBank/DDBJ databases">
        <authorList>
            <person name="Zhou Z."/>
            <person name="Wang G."/>
        </authorList>
    </citation>
    <scope>NUCLEOTIDE SEQUENCE [LARGE SCALE GENOMIC DNA]</scope>
    <source>
        <strain evidence="16 17">KCTC52004</strain>
    </source>
</reference>
<dbReference type="FunFam" id="1.10.287.130:FF:000045">
    <property type="entry name" value="Two-component system sensor histidine kinase/response regulator"/>
    <property type="match status" value="1"/>
</dbReference>
<dbReference type="Gene3D" id="3.40.50.2300">
    <property type="match status" value="1"/>
</dbReference>
<dbReference type="SMART" id="SM00387">
    <property type="entry name" value="HATPase_c"/>
    <property type="match status" value="1"/>
</dbReference>
<name>A0A3P1C1I4_9BACT</name>
<evidence type="ECO:0000256" key="10">
    <source>
        <dbReference type="ARBA" id="ARBA00023125"/>
    </source>
</evidence>
<evidence type="ECO:0000256" key="11">
    <source>
        <dbReference type="ARBA" id="ARBA00023163"/>
    </source>
</evidence>
<organism evidence="16 17">
    <name type="scientific">Larkinella rosea</name>
    <dbReference type="NCBI Taxonomy" id="2025312"/>
    <lineage>
        <taxon>Bacteria</taxon>
        <taxon>Pseudomonadati</taxon>
        <taxon>Bacteroidota</taxon>
        <taxon>Cytophagia</taxon>
        <taxon>Cytophagales</taxon>
        <taxon>Spirosomataceae</taxon>
        <taxon>Larkinella</taxon>
    </lineage>
</organism>
<keyword evidence="8" id="KW-0902">Two-component regulatory system</keyword>
<dbReference type="InterPro" id="IPR011110">
    <property type="entry name" value="Reg_prop"/>
</dbReference>
<dbReference type="SUPFAM" id="SSF63829">
    <property type="entry name" value="Calcium-dependent phosphotriesterase"/>
    <property type="match status" value="2"/>
</dbReference>
<evidence type="ECO:0000256" key="12">
    <source>
        <dbReference type="PROSITE-ProRule" id="PRU00169"/>
    </source>
</evidence>
<dbReference type="FunFam" id="3.30.565.10:FF:000037">
    <property type="entry name" value="Hybrid sensor histidine kinase/response regulator"/>
    <property type="match status" value="1"/>
</dbReference>
<dbReference type="SMART" id="SM00342">
    <property type="entry name" value="HTH_ARAC"/>
    <property type="match status" value="1"/>
</dbReference>
<feature type="modified residue" description="4-aspartylphosphate" evidence="12">
    <location>
        <position position="1158"/>
    </location>
</feature>
<proteinExistence type="predicted"/>
<dbReference type="Gene3D" id="2.60.40.10">
    <property type="entry name" value="Immunoglobulins"/>
    <property type="match status" value="1"/>
</dbReference>
<evidence type="ECO:0000259" key="15">
    <source>
        <dbReference type="PROSITE" id="PS50110"/>
    </source>
</evidence>
<dbReference type="PROSITE" id="PS01124">
    <property type="entry name" value="HTH_ARAC_FAMILY_2"/>
    <property type="match status" value="1"/>
</dbReference>
<evidence type="ECO:0000259" key="13">
    <source>
        <dbReference type="PROSITE" id="PS01124"/>
    </source>
</evidence>
<dbReference type="Gene3D" id="1.10.10.60">
    <property type="entry name" value="Homeodomain-like"/>
    <property type="match status" value="1"/>
</dbReference>
<dbReference type="EMBL" id="RQJO01000007">
    <property type="protein sequence ID" value="RRB06634.1"/>
    <property type="molecule type" value="Genomic_DNA"/>
</dbReference>
<dbReference type="SUPFAM" id="SSF47384">
    <property type="entry name" value="Homodimeric domain of signal transducing histidine kinase"/>
    <property type="match status" value="1"/>
</dbReference>
<dbReference type="Pfam" id="PF00512">
    <property type="entry name" value="HisKA"/>
    <property type="match status" value="1"/>
</dbReference>
<dbReference type="InterPro" id="IPR015943">
    <property type="entry name" value="WD40/YVTN_repeat-like_dom_sf"/>
</dbReference>
<keyword evidence="6 16" id="KW-0418">Kinase</keyword>
<keyword evidence="3 12" id="KW-0597">Phosphoprotein</keyword>
<dbReference type="Proteomes" id="UP000271925">
    <property type="component" value="Unassembled WGS sequence"/>
</dbReference>
<dbReference type="Gene3D" id="2.130.10.10">
    <property type="entry name" value="YVTN repeat-like/Quinoprotein amine dehydrogenase"/>
    <property type="match status" value="3"/>
</dbReference>
<dbReference type="Gene3D" id="3.30.565.10">
    <property type="entry name" value="Histidine kinase-like ATPase, C-terminal domain"/>
    <property type="match status" value="1"/>
</dbReference>
<evidence type="ECO:0000256" key="6">
    <source>
        <dbReference type="ARBA" id="ARBA00022777"/>
    </source>
</evidence>